<dbReference type="RefSeq" id="WP_047768696.1">
    <property type="nucleotide sequence ID" value="NZ_AZGM01000055.1"/>
</dbReference>
<feature type="chain" id="PRO_5039639211" evidence="2">
    <location>
        <begin position="25"/>
        <end position="162"/>
    </location>
</feature>
<protein>
    <submittedName>
        <fullName evidence="3">Lipoprotein</fullName>
    </submittedName>
</protein>
<feature type="region of interest" description="Disordered" evidence="1">
    <location>
        <begin position="123"/>
        <end position="162"/>
    </location>
</feature>
<feature type="compositionally biased region" description="Low complexity" evidence="1">
    <location>
        <begin position="78"/>
        <end position="104"/>
    </location>
</feature>
<dbReference type="EMBL" id="AZGM01000055">
    <property type="protein sequence ID" value="KRM27609.1"/>
    <property type="molecule type" value="Genomic_DNA"/>
</dbReference>
<reference evidence="3 4" key="1">
    <citation type="journal article" date="2015" name="Genome Announc.">
        <title>Expanding the biotechnology potential of lactobacilli through comparative genomics of 213 strains and associated genera.</title>
        <authorList>
            <person name="Sun Z."/>
            <person name="Harris H.M."/>
            <person name="McCann A."/>
            <person name="Guo C."/>
            <person name="Argimon S."/>
            <person name="Zhang W."/>
            <person name="Yang X."/>
            <person name="Jeffery I.B."/>
            <person name="Cooney J.C."/>
            <person name="Kagawa T.F."/>
            <person name="Liu W."/>
            <person name="Song Y."/>
            <person name="Salvetti E."/>
            <person name="Wrobel A."/>
            <person name="Rasinkangas P."/>
            <person name="Parkhill J."/>
            <person name="Rea M.C."/>
            <person name="O'Sullivan O."/>
            <person name="Ritari J."/>
            <person name="Douillard F.P."/>
            <person name="Paul Ross R."/>
            <person name="Yang R."/>
            <person name="Briner A.E."/>
            <person name="Felis G.E."/>
            <person name="de Vos W.M."/>
            <person name="Barrangou R."/>
            <person name="Klaenhammer T.R."/>
            <person name="Caufield P.W."/>
            <person name="Cui Y."/>
            <person name="Zhang H."/>
            <person name="O'Toole P.W."/>
        </authorList>
    </citation>
    <scope>NUCLEOTIDE SEQUENCE [LARGE SCALE GENOMIC DNA]</scope>
    <source>
        <strain evidence="3 4">DSM 6035</strain>
    </source>
</reference>
<feature type="signal peptide" evidence="2">
    <location>
        <begin position="1"/>
        <end position="24"/>
    </location>
</feature>
<dbReference type="STRING" id="1423782.FD32_GL001905"/>
<evidence type="ECO:0000256" key="1">
    <source>
        <dbReference type="SAM" id="MobiDB-lite"/>
    </source>
</evidence>
<gene>
    <name evidence="3" type="ORF">FD32_GL001905</name>
</gene>
<organism evidence="3 4">
    <name type="scientific">Limosilactobacillus panis DSM 6035</name>
    <dbReference type="NCBI Taxonomy" id="1423782"/>
    <lineage>
        <taxon>Bacteria</taxon>
        <taxon>Bacillati</taxon>
        <taxon>Bacillota</taxon>
        <taxon>Bacilli</taxon>
        <taxon>Lactobacillales</taxon>
        <taxon>Lactobacillaceae</taxon>
        <taxon>Limosilactobacillus</taxon>
    </lineage>
</organism>
<accession>A0A0R1XIC3</accession>
<dbReference type="OrthoDB" id="2329900at2"/>
<feature type="region of interest" description="Disordered" evidence="1">
    <location>
        <begin position="26"/>
        <end position="104"/>
    </location>
</feature>
<keyword evidence="3" id="KW-0449">Lipoprotein</keyword>
<feature type="compositionally biased region" description="Low complexity" evidence="1">
    <location>
        <begin position="55"/>
        <end position="71"/>
    </location>
</feature>
<feature type="compositionally biased region" description="Polar residues" evidence="1">
    <location>
        <begin position="134"/>
        <end position="162"/>
    </location>
</feature>
<dbReference type="PROSITE" id="PS51257">
    <property type="entry name" value="PROKAR_LIPOPROTEIN"/>
    <property type="match status" value="1"/>
</dbReference>
<keyword evidence="4" id="KW-1185">Reference proteome</keyword>
<keyword evidence="2" id="KW-0732">Signal</keyword>
<evidence type="ECO:0000256" key="2">
    <source>
        <dbReference type="SAM" id="SignalP"/>
    </source>
</evidence>
<dbReference type="PATRIC" id="fig|1423782.4.peg.1982"/>
<evidence type="ECO:0000313" key="3">
    <source>
        <dbReference type="EMBL" id="KRM27609.1"/>
    </source>
</evidence>
<feature type="compositionally biased region" description="Basic residues" evidence="1">
    <location>
        <begin position="42"/>
        <end position="51"/>
    </location>
</feature>
<dbReference type="AlphaFoldDB" id="A0A0R1XIC3"/>
<dbReference type="Proteomes" id="UP000051412">
    <property type="component" value="Unassembled WGS sequence"/>
</dbReference>
<comment type="caution">
    <text evidence="3">The sequence shown here is derived from an EMBL/GenBank/DDBJ whole genome shotgun (WGS) entry which is preliminary data.</text>
</comment>
<sequence length="162" mass="17190">MKKLQRFVCSGILVLTLAFGLAGCGSNHNSSKSATSKDRVTKVTKHKKSHENKKQSSSKATNKKSSSSSDSQSEEDSSSSSAANSSVTTNKSSNSVAIESSSITSHKQLGLSDVAVWTDKNGITHHVDSDGMDRQTSPNQSGTTYKDWSGSLPSNAQIVHQN</sequence>
<name>A0A0R1XIC3_9LACO</name>
<proteinExistence type="predicted"/>
<evidence type="ECO:0000313" key="4">
    <source>
        <dbReference type="Proteomes" id="UP000051412"/>
    </source>
</evidence>